<protein>
    <submittedName>
        <fullName evidence="1">Uncharacterized protein</fullName>
    </submittedName>
</protein>
<dbReference type="Proteomes" id="UP000287144">
    <property type="component" value="Unassembled WGS sequence"/>
</dbReference>
<comment type="caution">
    <text evidence="1">The sequence shown here is derived from an EMBL/GenBank/DDBJ whole genome shotgun (WGS) entry which is preliminary data.</text>
</comment>
<proteinExistence type="predicted"/>
<sequence length="391" mass="44007">MTYIASAHFLLPRVTSYIITIYSNIVYTVFLVLPSIEVLDYLDSKDFEALNDDPQFRQYISDLSEAVAAENAGDVDMPRKSTPIPPEDLIHVKDFQQVTTVSGLASKVASSYGARDIYELYKPLIIWRVLARTLGLDGANNLLICVYLGGECSYFNPGYGKGLASTMMSWAAGELYSPGSVPADDVADEMLSFFLGMSTILSRFLIQRFCDKSLPGGTLFNMHKQIGFRPTWEKDNLRYRQAKQRLYRISFLAWIVCQAWDRRDSIICHYRENWFASISDDDAMDICWLLYQLGCCQTMASHDGPVGEMIRIFREGRGQGNRQVSQYGLTPEVTIMAWMKPDMAAKGIFQPFEKWHESTTSSNLGSGVDSPGSPVSCECICILLDDDDDDE</sequence>
<name>A0A428TUE5_9HYPO</name>
<dbReference type="AlphaFoldDB" id="A0A428TUE5"/>
<evidence type="ECO:0000313" key="1">
    <source>
        <dbReference type="EMBL" id="RSM05687.1"/>
    </source>
</evidence>
<accession>A0A428TUE5</accession>
<organism evidence="1 2">
    <name type="scientific">Fusarium oligoseptatum</name>
    <dbReference type="NCBI Taxonomy" id="2604345"/>
    <lineage>
        <taxon>Eukaryota</taxon>
        <taxon>Fungi</taxon>
        <taxon>Dikarya</taxon>
        <taxon>Ascomycota</taxon>
        <taxon>Pezizomycotina</taxon>
        <taxon>Sordariomycetes</taxon>
        <taxon>Hypocreomycetidae</taxon>
        <taxon>Hypocreales</taxon>
        <taxon>Nectriaceae</taxon>
        <taxon>Fusarium</taxon>
        <taxon>Fusarium solani species complex</taxon>
    </lineage>
</organism>
<keyword evidence="2" id="KW-1185">Reference proteome</keyword>
<evidence type="ECO:0000313" key="2">
    <source>
        <dbReference type="Proteomes" id="UP000287144"/>
    </source>
</evidence>
<reference evidence="1 2" key="1">
    <citation type="submission" date="2017-06" db="EMBL/GenBank/DDBJ databases">
        <title>Comparative genomic analysis of Ambrosia Fusariam Clade fungi.</title>
        <authorList>
            <person name="Stajich J.E."/>
            <person name="Carrillo J."/>
            <person name="Kijimoto T."/>
            <person name="Eskalen A."/>
            <person name="O'Donnell K."/>
            <person name="Kasson M."/>
        </authorList>
    </citation>
    <scope>NUCLEOTIDE SEQUENCE [LARGE SCALE GENOMIC DNA]</scope>
    <source>
        <strain evidence="1 2">NRRL62579</strain>
    </source>
</reference>
<dbReference type="EMBL" id="NKCK01000051">
    <property type="protein sequence ID" value="RSM05687.1"/>
    <property type="molecule type" value="Genomic_DNA"/>
</dbReference>
<gene>
    <name evidence="1" type="ORF">CEP52_006129</name>
</gene>